<accession>A0A915KGZ3</accession>
<keyword evidence="1" id="KW-1185">Reference proteome</keyword>
<dbReference type="AlphaFoldDB" id="A0A915KGZ3"/>
<protein>
    <submittedName>
        <fullName evidence="2">Uncharacterized protein</fullName>
    </submittedName>
</protein>
<reference evidence="2" key="1">
    <citation type="submission" date="2022-11" db="UniProtKB">
        <authorList>
            <consortium name="WormBaseParasite"/>
        </authorList>
    </citation>
    <scope>IDENTIFICATION</scope>
</reference>
<name>A0A915KGZ3_ROMCU</name>
<dbReference type="WBParaSite" id="nRc.2.0.1.t38098-RA">
    <property type="protein sequence ID" value="nRc.2.0.1.t38098-RA"/>
    <property type="gene ID" value="nRc.2.0.1.g38098"/>
</dbReference>
<dbReference type="Proteomes" id="UP000887565">
    <property type="component" value="Unplaced"/>
</dbReference>
<organism evidence="1 2">
    <name type="scientific">Romanomermis culicivorax</name>
    <name type="common">Nematode worm</name>
    <dbReference type="NCBI Taxonomy" id="13658"/>
    <lineage>
        <taxon>Eukaryota</taxon>
        <taxon>Metazoa</taxon>
        <taxon>Ecdysozoa</taxon>
        <taxon>Nematoda</taxon>
        <taxon>Enoplea</taxon>
        <taxon>Dorylaimia</taxon>
        <taxon>Mermithida</taxon>
        <taxon>Mermithoidea</taxon>
        <taxon>Mermithidae</taxon>
        <taxon>Romanomermis</taxon>
    </lineage>
</organism>
<evidence type="ECO:0000313" key="1">
    <source>
        <dbReference type="Proteomes" id="UP000887565"/>
    </source>
</evidence>
<sequence>MKDNSTLKENFPILFKGALAPVKMQAAGLLSSHFRHTHSRSSIKLFLSFLRIFNRVDITIFELYLRPADVVVDRTQSTYSLALEGTCIHYYCPT</sequence>
<evidence type="ECO:0000313" key="2">
    <source>
        <dbReference type="WBParaSite" id="nRc.2.0.1.t38098-RA"/>
    </source>
</evidence>
<proteinExistence type="predicted"/>